<keyword evidence="3" id="KW-1185">Reference proteome</keyword>
<evidence type="ECO:0000256" key="1">
    <source>
        <dbReference type="SAM" id="Phobius"/>
    </source>
</evidence>
<gene>
    <name evidence="2" type="ORF">NSU_4843</name>
</gene>
<dbReference type="PATRIC" id="fig|1088721.3.peg.4754"/>
<name>G6EKH2_9SPHN</name>
<protein>
    <submittedName>
        <fullName evidence="2">Uncharacterized protein</fullName>
    </submittedName>
</protein>
<proteinExistence type="predicted"/>
<dbReference type="EMBL" id="AGFM01000094">
    <property type="protein sequence ID" value="EHJ58206.1"/>
    <property type="molecule type" value="Genomic_DNA"/>
</dbReference>
<keyword evidence="1" id="KW-0812">Transmembrane</keyword>
<dbReference type="AlphaFoldDB" id="G6EKH2"/>
<organism evidence="2 3">
    <name type="scientific">Novosphingobium pentaromativorans US6-1</name>
    <dbReference type="NCBI Taxonomy" id="1088721"/>
    <lineage>
        <taxon>Bacteria</taxon>
        <taxon>Pseudomonadati</taxon>
        <taxon>Pseudomonadota</taxon>
        <taxon>Alphaproteobacteria</taxon>
        <taxon>Sphingomonadales</taxon>
        <taxon>Sphingomonadaceae</taxon>
        <taxon>Novosphingobium</taxon>
    </lineage>
</organism>
<sequence>MAGIAGALVGGALSGLKIGGAALGKQLAAQLGGLYGLLAGVPGVVMGLAVLFFMQSA</sequence>
<comment type="caution">
    <text evidence="2">The sequence shown here is derived from an EMBL/GenBank/DDBJ whole genome shotgun (WGS) entry which is preliminary data.</text>
</comment>
<dbReference type="Proteomes" id="UP000004030">
    <property type="component" value="Unassembled WGS sequence"/>
</dbReference>
<dbReference type="eggNOG" id="ENOG5032AZ3">
    <property type="taxonomic scope" value="Bacteria"/>
</dbReference>
<evidence type="ECO:0000313" key="3">
    <source>
        <dbReference type="Proteomes" id="UP000004030"/>
    </source>
</evidence>
<accession>G6EKH2</accession>
<evidence type="ECO:0000313" key="2">
    <source>
        <dbReference type="EMBL" id="EHJ58206.1"/>
    </source>
</evidence>
<feature type="transmembrane region" description="Helical" evidence="1">
    <location>
        <begin position="34"/>
        <end position="54"/>
    </location>
</feature>
<keyword evidence="1" id="KW-1133">Transmembrane helix</keyword>
<keyword evidence="1" id="KW-0472">Membrane</keyword>
<reference evidence="2 3" key="1">
    <citation type="journal article" date="2012" name="J. Bacteriol.">
        <title>Genome sequence of benzo(a)pyrene-degrading bacterium Novosphingobium pentaromativorans US6-1.</title>
        <authorList>
            <person name="Luo Y.R."/>
            <person name="Kang S.G."/>
            <person name="Kim S.J."/>
            <person name="Kim M.R."/>
            <person name="Li N."/>
            <person name="Lee J.H."/>
            <person name="Kwon K.K."/>
        </authorList>
    </citation>
    <scope>NUCLEOTIDE SEQUENCE [LARGE SCALE GENOMIC DNA]</scope>
    <source>
        <strain evidence="2 3">US6-1</strain>
    </source>
</reference>